<evidence type="ECO:0000256" key="9">
    <source>
        <dbReference type="SAM" id="MobiDB-lite"/>
    </source>
</evidence>
<evidence type="ECO:0000256" key="10">
    <source>
        <dbReference type="SAM" id="Phobius"/>
    </source>
</evidence>
<evidence type="ECO:0000256" key="1">
    <source>
        <dbReference type="ARBA" id="ARBA00004370"/>
    </source>
</evidence>
<evidence type="ECO:0000256" key="8">
    <source>
        <dbReference type="ARBA" id="ARBA00023136"/>
    </source>
</evidence>
<dbReference type="Gramene" id="Kaladp0192s0003.1.v1.1">
    <property type="protein sequence ID" value="Kaladp0192s0003.1.v1.1"/>
    <property type="gene ID" value="Kaladp0192s0003.v1.1"/>
</dbReference>
<keyword evidence="5" id="KW-0547">Nucleotide-binding</keyword>
<feature type="signal peptide" evidence="11">
    <location>
        <begin position="1"/>
        <end position="29"/>
    </location>
</feature>
<dbReference type="GO" id="GO:0016020">
    <property type="term" value="C:membrane"/>
    <property type="evidence" value="ECO:0007669"/>
    <property type="project" value="UniProtKB-SubCell"/>
</dbReference>
<sequence length="623" mass="69886">MGAHAMLNVRAPMLFFMLIVATVTSKVEPETDILLQFKQSIANSGAISNWDPSTKPCDGDDGNWEGVLCYNGYVWGLKLENMGLMGFINIDLLSKLPYLRTISFMNNSFNTPMPDIKRLGGLKSLYLSDNDFGGEIADDAFLGMAYLKKVYLANNNFRGSIPSSLAKLPKLLYLRLEGNKFEGGIPDFRQKDLKVVDLSNNQLQGPIPETLSNMSLNAFQGNKALCGKPLDACPGDPKQADKQTSSLMIAVIVLACLLGFIIIANIIVLIYRKRAQHTELARSPSMGKQKLMPNASKVVERRVSEKPRRAEQGKLSFIKEENERFDLNDLLRSSAEVLGSGTFGASYKAVIGSGEAFVVKRYKHMNNLGRDEFHEHMRRLGRLRHPNLLPLVAYYYRKEEKLLITNFVYNGSLASLLHGNHSEDQPALSWATRLKIIKGVVKGLAYLYSELPSMTVPHGHLKSSNVLLDESFEPLLSDYALLHVINPEHAQQLMAAYKSPEYAQHGRTMRKTDIWSLGILILEILTGKFPMCYMTQGAPSTGSNEDLASWVRTAYAEEDGMNKIYDKEMGEMKEYEGQMLKLLRIGLGCCEEDVEVRWDLKKVVEKFEEIKGQDDGIEWFPAN</sequence>
<feature type="transmembrane region" description="Helical" evidence="10">
    <location>
        <begin position="247"/>
        <end position="271"/>
    </location>
</feature>
<keyword evidence="11" id="KW-0732">Signal</keyword>
<keyword evidence="6" id="KW-0067">ATP-binding</keyword>
<dbReference type="PANTHER" id="PTHR48007:SF64">
    <property type="entry name" value="POLLEN RECEPTOR-LIKE KINASE 1"/>
    <property type="match status" value="1"/>
</dbReference>
<evidence type="ECO:0000313" key="14">
    <source>
        <dbReference type="Proteomes" id="UP000594263"/>
    </source>
</evidence>
<dbReference type="Gene3D" id="1.10.510.10">
    <property type="entry name" value="Transferase(Phosphotransferase) domain 1"/>
    <property type="match status" value="1"/>
</dbReference>
<proteinExistence type="predicted"/>
<dbReference type="PROSITE" id="PS50011">
    <property type="entry name" value="PROTEIN_KINASE_DOM"/>
    <property type="match status" value="1"/>
</dbReference>
<feature type="domain" description="Protein kinase" evidence="12">
    <location>
        <begin position="332"/>
        <end position="620"/>
    </location>
</feature>
<dbReference type="PANTHER" id="PTHR48007">
    <property type="entry name" value="LEUCINE-RICH REPEAT RECEPTOR-LIKE PROTEIN KINASE PXC1"/>
    <property type="match status" value="1"/>
</dbReference>
<dbReference type="Pfam" id="PF00069">
    <property type="entry name" value="Pkinase"/>
    <property type="match status" value="1"/>
</dbReference>
<dbReference type="InterPro" id="IPR000719">
    <property type="entry name" value="Prot_kinase_dom"/>
</dbReference>
<evidence type="ECO:0000259" key="12">
    <source>
        <dbReference type="PROSITE" id="PS50011"/>
    </source>
</evidence>
<dbReference type="InterPro" id="IPR013210">
    <property type="entry name" value="LRR_N_plant-typ"/>
</dbReference>
<keyword evidence="7 10" id="KW-1133">Transmembrane helix</keyword>
<dbReference type="AlphaFoldDB" id="A0A7N0V946"/>
<keyword evidence="2" id="KW-0433">Leucine-rich repeat</keyword>
<keyword evidence="14" id="KW-1185">Reference proteome</keyword>
<dbReference type="OMA" id="DDFGSMD"/>
<accession>A0A7N0V946</accession>
<evidence type="ECO:0000256" key="3">
    <source>
        <dbReference type="ARBA" id="ARBA00022692"/>
    </source>
</evidence>
<dbReference type="SUPFAM" id="SSF52058">
    <property type="entry name" value="L domain-like"/>
    <property type="match status" value="1"/>
</dbReference>
<dbReference type="Proteomes" id="UP000594263">
    <property type="component" value="Unplaced"/>
</dbReference>
<dbReference type="InterPro" id="IPR032675">
    <property type="entry name" value="LRR_dom_sf"/>
</dbReference>
<protein>
    <recommendedName>
        <fullName evidence="12">Protein kinase domain-containing protein</fullName>
    </recommendedName>
</protein>
<evidence type="ECO:0000256" key="11">
    <source>
        <dbReference type="SAM" id="SignalP"/>
    </source>
</evidence>
<dbReference type="InterPro" id="IPR001611">
    <property type="entry name" value="Leu-rich_rpt"/>
</dbReference>
<evidence type="ECO:0000256" key="5">
    <source>
        <dbReference type="ARBA" id="ARBA00022741"/>
    </source>
</evidence>
<dbReference type="Pfam" id="PF08263">
    <property type="entry name" value="LRRNT_2"/>
    <property type="match status" value="1"/>
</dbReference>
<reference evidence="13" key="1">
    <citation type="submission" date="2021-01" db="UniProtKB">
        <authorList>
            <consortium name="EnsemblPlants"/>
        </authorList>
    </citation>
    <scope>IDENTIFICATION</scope>
</reference>
<dbReference type="Pfam" id="PF13855">
    <property type="entry name" value="LRR_8"/>
    <property type="match status" value="1"/>
</dbReference>
<feature type="chain" id="PRO_5029783347" description="Protein kinase domain-containing protein" evidence="11">
    <location>
        <begin position="30"/>
        <end position="623"/>
    </location>
</feature>
<evidence type="ECO:0000256" key="6">
    <source>
        <dbReference type="ARBA" id="ARBA00022840"/>
    </source>
</evidence>
<dbReference type="Gene3D" id="3.80.10.10">
    <property type="entry name" value="Ribonuclease Inhibitor"/>
    <property type="match status" value="2"/>
</dbReference>
<keyword evidence="3 10" id="KW-0812">Transmembrane</keyword>
<dbReference type="Pfam" id="PF00560">
    <property type="entry name" value="LRR_1"/>
    <property type="match status" value="1"/>
</dbReference>
<evidence type="ECO:0000313" key="13">
    <source>
        <dbReference type="EnsemblPlants" id="Kaladp0192s0003.1.v1.1"/>
    </source>
</evidence>
<feature type="region of interest" description="Disordered" evidence="9">
    <location>
        <begin position="281"/>
        <end position="305"/>
    </location>
</feature>
<evidence type="ECO:0000256" key="2">
    <source>
        <dbReference type="ARBA" id="ARBA00022614"/>
    </source>
</evidence>
<comment type="subcellular location">
    <subcellularLocation>
        <location evidence="1">Membrane</location>
    </subcellularLocation>
</comment>
<organism evidence="13 14">
    <name type="scientific">Kalanchoe fedtschenkoi</name>
    <name type="common">Lavender scallops</name>
    <name type="synonym">South American air plant</name>
    <dbReference type="NCBI Taxonomy" id="63787"/>
    <lineage>
        <taxon>Eukaryota</taxon>
        <taxon>Viridiplantae</taxon>
        <taxon>Streptophyta</taxon>
        <taxon>Embryophyta</taxon>
        <taxon>Tracheophyta</taxon>
        <taxon>Spermatophyta</taxon>
        <taxon>Magnoliopsida</taxon>
        <taxon>eudicotyledons</taxon>
        <taxon>Gunneridae</taxon>
        <taxon>Pentapetalae</taxon>
        <taxon>Saxifragales</taxon>
        <taxon>Crassulaceae</taxon>
        <taxon>Kalanchoe</taxon>
    </lineage>
</organism>
<evidence type="ECO:0000256" key="4">
    <source>
        <dbReference type="ARBA" id="ARBA00022737"/>
    </source>
</evidence>
<dbReference type="SUPFAM" id="SSF56112">
    <property type="entry name" value="Protein kinase-like (PK-like)"/>
    <property type="match status" value="1"/>
</dbReference>
<dbReference type="InterPro" id="IPR011009">
    <property type="entry name" value="Kinase-like_dom_sf"/>
</dbReference>
<dbReference type="Gene3D" id="3.30.200.20">
    <property type="entry name" value="Phosphorylase Kinase, domain 1"/>
    <property type="match status" value="1"/>
</dbReference>
<dbReference type="InterPro" id="IPR046959">
    <property type="entry name" value="PRK1-6/SRF4-like"/>
</dbReference>
<evidence type="ECO:0000256" key="7">
    <source>
        <dbReference type="ARBA" id="ARBA00022989"/>
    </source>
</evidence>
<name>A0A7N0V946_KALFE</name>
<dbReference type="EnsemblPlants" id="Kaladp0192s0003.1.v1.1">
    <property type="protein sequence ID" value="Kaladp0192s0003.1.v1.1"/>
    <property type="gene ID" value="Kaladp0192s0003.v1.1"/>
</dbReference>
<dbReference type="GO" id="GO:0005524">
    <property type="term" value="F:ATP binding"/>
    <property type="evidence" value="ECO:0007669"/>
    <property type="project" value="UniProtKB-KW"/>
</dbReference>
<keyword evidence="4" id="KW-0677">Repeat</keyword>
<keyword evidence="8 10" id="KW-0472">Membrane</keyword>
<dbReference type="GO" id="GO:0004672">
    <property type="term" value="F:protein kinase activity"/>
    <property type="evidence" value="ECO:0007669"/>
    <property type="project" value="InterPro"/>
</dbReference>
<dbReference type="FunFam" id="3.30.200.20:FF:000307">
    <property type="entry name" value="pollen receptor-like kinase 1"/>
    <property type="match status" value="1"/>
</dbReference>